<evidence type="ECO:0008006" key="4">
    <source>
        <dbReference type="Google" id="ProtNLM"/>
    </source>
</evidence>
<evidence type="ECO:0000313" key="2">
    <source>
        <dbReference type="EMBL" id="MBD0824142.1"/>
    </source>
</evidence>
<dbReference type="RefSeq" id="WP_188223453.1">
    <property type="nucleotide sequence ID" value="NZ_JACVXD010000004.1"/>
</dbReference>
<keyword evidence="1" id="KW-0812">Transmembrane</keyword>
<feature type="transmembrane region" description="Helical" evidence="1">
    <location>
        <begin position="98"/>
        <end position="117"/>
    </location>
</feature>
<comment type="caution">
    <text evidence="2">The sequence shown here is derived from an EMBL/GenBank/DDBJ whole genome shotgun (WGS) entry which is preliminary data.</text>
</comment>
<evidence type="ECO:0000256" key="1">
    <source>
        <dbReference type="SAM" id="Phobius"/>
    </source>
</evidence>
<feature type="transmembrane region" description="Helical" evidence="1">
    <location>
        <begin position="226"/>
        <end position="246"/>
    </location>
</feature>
<keyword evidence="3" id="KW-1185">Reference proteome</keyword>
<feature type="transmembrane region" description="Helical" evidence="1">
    <location>
        <begin position="72"/>
        <end position="92"/>
    </location>
</feature>
<sequence length="277" mass="32318">MKIFKQLLNFYINSSFHVAFAVVALTWITLLEFHLGFDRNLLTFVFFASVTGYNFVKYFGIARFHHRSLSNWLKTIQIVSFFCFVFMCYYVLKLKLETLVFIVGFGVVTFFYAVPFIPKRLYLDSKQNLRNIGGLKVYLIALVWTGVTVFLPVINNNYGIEYDVILTAIQRWIFIIVLMLPFEIRDLSYDSLKLATIPQKIGVEQTKIMGMVLLGTFYTIEFFKDSIASGNLLIMFLISAITLFFVKYADVNQGRYYCSFWVEGLPILWFLLLLIFN</sequence>
<protein>
    <recommendedName>
        <fullName evidence="4">Prenyltransferase</fullName>
    </recommendedName>
</protein>
<dbReference type="EMBL" id="JACVXD010000004">
    <property type="protein sequence ID" value="MBD0824142.1"/>
    <property type="molecule type" value="Genomic_DNA"/>
</dbReference>
<name>A0A8J6U4K7_9FLAO</name>
<keyword evidence="1" id="KW-1133">Transmembrane helix</keyword>
<feature type="transmembrane region" description="Helical" evidence="1">
    <location>
        <begin position="7"/>
        <end position="29"/>
    </location>
</feature>
<gene>
    <name evidence="2" type="ORF">ICJ85_08925</name>
</gene>
<keyword evidence="1" id="KW-0472">Membrane</keyword>
<proteinExistence type="predicted"/>
<feature type="transmembrane region" description="Helical" evidence="1">
    <location>
        <begin position="258"/>
        <end position="276"/>
    </location>
</feature>
<accession>A0A8J6U4K7</accession>
<dbReference type="AlphaFoldDB" id="A0A8J6U4K7"/>
<feature type="transmembrane region" description="Helical" evidence="1">
    <location>
        <begin position="41"/>
        <end position="60"/>
    </location>
</feature>
<reference evidence="2 3" key="1">
    <citation type="journal article" date="2018" name="J. Microbiol.">
        <title>Aestuariibaculum marinum sp. nov., a marine bacterium isolated from seawater in South Korea.</title>
        <authorList>
            <person name="Choi J."/>
            <person name="Lee D."/>
            <person name="Jang J.H."/>
            <person name="Cha S."/>
            <person name="Seo T."/>
        </authorList>
    </citation>
    <scope>NUCLEOTIDE SEQUENCE [LARGE SCALE GENOMIC DNA]</scope>
    <source>
        <strain evidence="2 3">IP7</strain>
    </source>
</reference>
<organism evidence="2 3">
    <name type="scientific">Aestuariibaculum marinum</name>
    <dbReference type="NCBI Taxonomy" id="2683592"/>
    <lineage>
        <taxon>Bacteria</taxon>
        <taxon>Pseudomonadati</taxon>
        <taxon>Bacteroidota</taxon>
        <taxon>Flavobacteriia</taxon>
        <taxon>Flavobacteriales</taxon>
        <taxon>Flavobacteriaceae</taxon>
    </lineage>
</organism>
<dbReference type="Proteomes" id="UP000621516">
    <property type="component" value="Unassembled WGS sequence"/>
</dbReference>
<feature type="transmembrane region" description="Helical" evidence="1">
    <location>
        <begin position="137"/>
        <end position="154"/>
    </location>
</feature>
<evidence type="ECO:0000313" key="3">
    <source>
        <dbReference type="Proteomes" id="UP000621516"/>
    </source>
</evidence>